<organism evidence="2 3">
    <name type="scientific">Nitratidesulfovibrio liaohensis</name>
    <dbReference type="NCBI Taxonomy" id="2604158"/>
    <lineage>
        <taxon>Bacteria</taxon>
        <taxon>Pseudomonadati</taxon>
        <taxon>Thermodesulfobacteriota</taxon>
        <taxon>Desulfovibrionia</taxon>
        <taxon>Desulfovibrionales</taxon>
        <taxon>Desulfovibrionaceae</taxon>
        <taxon>Nitratidesulfovibrio</taxon>
    </lineage>
</organism>
<dbReference type="Proteomes" id="UP001180616">
    <property type="component" value="Chromosome"/>
</dbReference>
<keyword evidence="3" id="KW-1185">Reference proteome</keyword>
<evidence type="ECO:0000313" key="2">
    <source>
        <dbReference type="EMBL" id="WMW67123.1"/>
    </source>
</evidence>
<dbReference type="Pfam" id="PF13692">
    <property type="entry name" value="Glyco_trans_1_4"/>
    <property type="match status" value="1"/>
</dbReference>
<evidence type="ECO:0000259" key="1">
    <source>
        <dbReference type="Pfam" id="PF13439"/>
    </source>
</evidence>
<dbReference type="EC" id="2.4.-.-" evidence="2"/>
<accession>A0ABY9R8I2</accession>
<dbReference type="InterPro" id="IPR050194">
    <property type="entry name" value="Glycosyltransferase_grp1"/>
</dbReference>
<dbReference type="Pfam" id="PF13439">
    <property type="entry name" value="Glyco_transf_4"/>
    <property type="match status" value="1"/>
</dbReference>
<dbReference type="Gene3D" id="3.40.50.2000">
    <property type="entry name" value="Glycogen Phosphorylase B"/>
    <property type="match status" value="2"/>
</dbReference>
<dbReference type="EMBL" id="CP133659">
    <property type="protein sequence ID" value="WMW67123.1"/>
    <property type="molecule type" value="Genomic_DNA"/>
</dbReference>
<proteinExistence type="predicted"/>
<reference evidence="2" key="1">
    <citation type="submission" date="2023-09" db="EMBL/GenBank/DDBJ databases">
        <authorList>
            <consortium name="CW5 consortium"/>
            <person name="Lu C.-W."/>
        </authorList>
    </citation>
    <scope>NUCLEOTIDE SEQUENCE</scope>
    <source>
        <strain evidence="2">KPS</strain>
    </source>
</reference>
<gene>
    <name evidence="2" type="ORF">KPS_001778</name>
</gene>
<dbReference type="RefSeq" id="WP_309542948.1">
    <property type="nucleotide sequence ID" value="NZ_CP133659.1"/>
</dbReference>
<name>A0ABY9R8I2_9BACT</name>
<evidence type="ECO:0000313" key="3">
    <source>
        <dbReference type="Proteomes" id="UP001180616"/>
    </source>
</evidence>
<keyword evidence="2" id="KW-0328">Glycosyltransferase</keyword>
<dbReference type="SUPFAM" id="SSF53756">
    <property type="entry name" value="UDP-Glycosyltransferase/glycogen phosphorylase"/>
    <property type="match status" value="1"/>
</dbReference>
<dbReference type="InterPro" id="IPR028098">
    <property type="entry name" value="Glyco_trans_4-like_N"/>
</dbReference>
<dbReference type="PANTHER" id="PTHR45947">
    <property type="entry name" value="SULFOQUINOVOSYL TRANSFERASE SQD2"/>
    <property type="match status" value="1"/>
</dbReference>
<protein>
    <submittedName>
        <fullName evidence="2">Glycosyltransferase</fullName>
        <ecNumber evidence="2">2.4.-.-</ecNumber>
    </submittedName>
</protein>
<keyword evidence="2" id="KW-0808">Transferase</keyword>
<dbReference type="GO" id="GO:0016757">
    <property type="term" value="F:glycosyltransferase activity"/>
    <property type="evidence" value="ECO:0007669"/>
    <property type="project" value="UniProtKB-KW"/>
</dbReference>
<feature type="domain" description="Glycosyltransferase subfamily 4-like N-terminal" evidence="1">
    <location>
        <begin position="15"/>
        <end position="177"/>
    </location>
</feature>
<dbReference type="PANTHER" id="PTHR45947:SF3">
    <property type="entry name" value="SULFOQUINOVOSYL TRANSFERASE SQD2"/>
    <property type="match status" value="1"/>
</dbReference>
<sequence length="384" mass="41968">MQKPVLFRVTNNLDVGGVQRRLAAVLPLLARTFEVHVVTYRGRGVFFDALREQGVRTHFLPMRGKWSPAGIARLSAMFRRHSALVVHTHSLGANIPGMIAARLAGVPVRVAQVHVAGNHWYARTALGRRKQAMQEALVHRLCTDRVLHVAEQSLEGFVRGTGLPRRMNAVLHNGVDFAAMLGQPISINPAGDVRAEFGIAPDEVLVGFVGRLATGKGVDFALDFMRRLHAVNPRARMLLVGGGASDAGLARLRAEAAAIGDGRVVLLAGQRLDVQACYRAFDALLFPSEELAEGMPGVVLEACAFGLPVMARHTEPVREISRYYDRIRFMDDNADPATVLADALALPPSDGARFRDEFDIHAMARRTLDLYRAVLVEKGLEAPF</sequence>